<feature type="active site" description="Charge relay system" evidence="10">
    <location>
        <position position="888"/>
    </location>
</feature>
<feature type="active site" description="Charge relay system" evidence="10">
    <location>
        <position position="490"/>
    </location>
</feature>
<feature type="domain" description="Tripeptidyl peptidase II second Ig-like" evidence="13">
    <location>
        <begin position="1220"/>
        <end position="1406"/>
    </location>
</feature>
<keyword evidence="6 10" id="KW-0645">Protease</keyword>
<dbReference type="GO" id="GO:0006508">
    <property type="term" value="P:proteolysis"/>
    <property type="evidence" value="ECO:0007669"/>
    <property type="project" value="UniProtKB-KW"/>
</dbReference>
<dbReference type="GO" id="GO:0004177">
    <property type="term" value="F:aminopeptidase activity"/>
    <property type="evidence" value="ECO:0007669"/>
    <property type="project" value="UniProtKB-KW"/>
</dbReference>
<evidence type="ECO:0000313" key="16">
    <source>
        <dbReference type="EnsemblMetazoa" id="XP_022647990"/>
    </source>
</evidence>
<evidence type="ECO:0000256" key="10">
    <source>
        <dbReference type="PROSITE-ProRule" id="PRU01240"/>
    </source>
</evidence>
<dbReference type="SUPFAM" id="SSF52743">
    <property type="entry name" value="Subtilisin-like"/>
    <property type="match status" value="1"/>
</dbReference>
<dbReference type="InterPro" id="IPR048383">
    <property type="entry name" value="TPPII_Ig-like-1"/>
</dbReference>
<feature type="compositionally biased region" description="Basic and acidic residues" evidence="11">
    <location>
        <begin position="1443"/>
        <end position="1455"/>
    </location>
</feature>
<dbReference type="GeneID" id="111244812"/>
<evidence type="ECO:0000256" key="8">
    <source>
        <dbReference type="ARBA" id="ARBA00022825"/>
    </source>
</evidence>
<evidence type="ECO:0000259" key="15">
    <source>
        <dbReference type="Pfam" id="PF21316"/>
    </source>
</evidence>
<organism evidence="16 17">
    <name type="scientific">Varroa destructor</name>
    <name type="common">Honeybee mite</name>
    <dbReference type="NCBI Taxonomy" id="109461"/>
    <lineage>
        <taxon>Eukaryota</taxon>
        <taxon>Metazoa</taxon>
        <taxon>Ecdysozoa</taxon>
        <taxon>Arthropoda</taxon>
        <taxon>Chelicerata</taxon>
        <taxon>Arachnida</taxon>
        <taxon>Acari</taxon>
        <taxon>Parasitiformes</taxon>
        <taxon>Mesostigmata</taxon>
        <taxon>Gamasina</taxon>
        <taxon>Dermanyssoidea</taxon>
        <taxon>Varroidae</taxon>
        <taxon>Varroa</taxon>
    </lineage>
</organism>
<dbReference type="Pfam" id="PF00082">
    <property type="entry name" value="Peptidase_S8"/>
    <property type="match status" value="1"/>
</dbReference>
<feature type="region of interest" description="Disordered" evidence="11">
    <location>
        <begin position="1443"/>
        <end position="1500"/>
    </location>
</feature>
<feature type="domain" description="Tripeptidyl-peptidase II first Ig-like" evidence="14">
    <location>
        <begin position="961"/>
        <end position="1078"/>
    </location>
</feature>
<dbReference type="FunCoup" id="A0A7M7J7M9">
    <property type="interactions" value="1938"/>
</dbReference>
<evidence type="ECO:0000256" key="5">
    <source>
        <dbReference type="ARBA" id="ARBA00022438"/>
    </source>
</evidence>
<feature type="active site" description="Charge relay system" evidence="10">
    <location>
        <position position="706"/>
    </location>
</feature>
<feature type="domain" description="Tripeptidyl-peptidase II galactose-binding" evidence="15">
    <location>
        <begin position="1097"/>
        <end position="1184"/>
    </location>
</feature>
<accession>A0A7M7J7M9</accession>
<dbReference type="InterPro" id="IPR023828">
    <property type="entry name" value="Peptidase_S8_Ser-AS"/>
</dbReference>
<dbReference type="EC" id="3.4.14.10" evidence="3"/>
<dbReference type="GO" id="GO:0004252">
    <property type="term" value="F:serine-type endopeptidase activity"/>
    <property type="evidence" value="ECO:0007669"/>
    <property type="project" value="UniProtKB-UniRule"/>
</dbReference>
<dbReference type="InterPro" id="IPR036852">
    <property type="entry name" value="Peptidase_S8/S53_dom_sf"/>
</dbReference>
<dbReference type="Gene3D" id="1.25.40.710">
    <property type="match status" value="1"/>
</dbReference>
<proteinExistence type="inferred from homology"/>
<feature type="compositionally biased region" description="Basic and acidic residues" evidence="11">
    <location>
        <begin position="1462"/>
        <end position="1485"/>
    </location>
</feature>
<dbReference type="EnsemblMetazoa" id="XM_022792255">
    <property type="protein sequence ID" value="XP_022647990"/>
    <property type="gene ID" value="LOC111244812"/>
</dbReference>
<dbReference type="InterPro" id="IPR048384">
    <property type="entry name" value="TPPII_GBD"/>
</dbReference>
<dbReference type="InterPro" id="IPR046939">
    <property type="entry name" value="TPPII_C_sf"/>
</dbReference>
<dbReference type="CTD" id="36444"/>
<dbReference type="InterPro" id="IPR046940">
    <property type="entry name" value="TPPII_Ig-like_sf"/>
</dbReference>
<dbReference type="RefSeq" id="XP_022647991.1">
    <property type="nucleotide sequence ID" value="XM_022792256.1"/>
</dbReference>
<dbReference type="PROSITE" id="PS51892">
    <property type="entry name" value="SUBTILASE"/>
    <property type="match status" value="1"/>
</dbReference>
<keyword evidence="8 10" id="KW-0720">Serine protease</keyword>
<dbReference type="KEGG" id="vde:111244812"/>
<dbReference type="PROSITE" id="PS00137">
    <property type="entry name" value="SUBTILASE_HIS"/>
    <property type="match status" value="1"/>
</dbReference>
<dbReference type="PROSITE" id="PS00138">
    <property type="entry name" value="SUBTILASE_SER"/>
    <property type="match status" value="1"/>
</dbReference>
<dbReference type="InterPro" id="IPR022229">
    <property type="entry name" value="TPPII_Ig-like-2"/>
</dbReference>
<dbReference type="InterPro" id="IPR050131">
    <property type="entry name" value="Peptidase_S8_subtilisin-like"/>
</dbReference>
<dbReference type="GO" id="GO:0005829">
    <property type="term" value="C:cytosol"/>
    <property type="evidence" value="ECO:0007669"/>
    <property type="project" value="TreeGrafter"/>
</dbReference>
<dbReference type="Pfam" id="PF21223">
    <property type="entry name" value="TPPII_Ig-like-1"/>
    <property type="match status" value="1"/>
</dbReference>
<evidence type="ECO:0000256" key="9">
    <source>
        <dbReference type="ARBA" id="ARBA00032232"/>
    </source>
</evidence>
<dbReference type="Proteomes" id="UP000594260">
    <property type="component" value="Unplaced"/>
</dbReference>
<dbReference type="PRINTS" id="PR00723">
    <property type="entry name" value="SUBTILISIN"/>
</dbReference>
<dbReference type="Gene3D" id="2.60.40.3170">
    <property type="match status" value="1"/>
</dbReference>
<evidence type="ECO:0000256" key="2">
    <source>
        <dbReference type="ARBA" id="ARBA00011073"/>
    </source>
</evidence>
<dbReference type="InParanoid" id="A0A7M7J7M9"/>
<protein>
    <recommendedName>
        <fullName evidence="4">Tripeptidyl-peptidase 2</fullName>
        <ecNumber evidence="3">3.4.14.10</ecNumber>
    </recommendedName>
    <alternativeName>
        <fullName evidence="9">Tripeptidyl aminopeptidase</fullName>
    </alternativeName>
</protein>
<dbReference type="RefSeq" id="XP_022647990.1">
    <property type="nucleotide sequence ID" value="XM_022792255.1"/>
</dbReference>
<evidence type="ECO:0000256" key="1">
    <source>
        <dbReference type="ARBA" id="ARBA00001910"/>
    </source>
</evidence>
<dbReference type="OrthoDB" id="6424942at2759"/>
<evidence type="ECO:0000256" key="7">
    <source>
        <dbReference type="ARBA" id="ARBA00022801"/>
    </source>
</evidence>
<dbReference type="InterPro" id="IPR022398">
    <property type="entry name" value="Peptidase_S8_His-AS"/>
</dbReference>
<keyword evidence="17" id="KW-1185">Reference proteome</keyword>
<dbReference type="PANTHER" id="PTHR43806:SF14">
    <property type="entry name" value="TRIPEPTIDYL-PEPTIDASE 2"/>
    <property type="match status" value="1"/>
</dbReference>
<feature type="domain" description="Peptidase S8/S53" evidence="12">
    <location>
        <begin position="481"/>
        <end position="927"/>
    </location>
</feature>
<comment type="catalytic activity">
    <reaction evidence="1">
        <text>Release of an N-terminal tripeptide from a polypeptide.</text>
        <dbReference type="EC" id="3.4.14.10"/>
    </reaction>
</comment>
<keyword evidence="7 10" id="KW-0378">Hydrolase</keyword>
<sequence>MSYWLAHSRLLGHSSAAIMFHHQSSWLIRWFYLLRKLAIHSSARPTGSRIYFCLGHRRSSSSLPSFRYRKLSAALGSRSRSSASSITITKKVISRQWPTTPRAPVEISPTHSGLLQSSTLAVRSSALTNASILYDVDGHHVDIQRRSKRQLQDRTQLSTAAHTAGVALLPRETASTIADTLIKIATGTASGAVAAAPDKLTCIRLPQTSVSVVEYRPQRVGSTAAEDGAVQEQLKTRTSCDYNSSSAHAAKTRHCRSYLLQKSTAVQVDNTNCGGNDERNLLTKSLVWVPTYTKISAAEDDLFGQVSAAVAAAATAGGKATTAEFISPPVSNSANRSVVIGNGNGCGKRSANWRGLLRDPLTKRSEALIGTDRYQSVVSFGFLNCLRQLSTVGSDTVRTAGRSTGAYKEYEVVDKIEVSVSSSNDKDDSRENRTSSRCSNMPKRTTAPAAAVESAFPEAALLPKQETGAQAFLAKHPTYDGRGVVIAIFDTGVDPRAAGLQVTTDGKPKVIQMFNSSGAGDVDMRTQVTPENGIIKGISGRSLRIPDSWINPSGKYRIGLKSAFELYPKQLKERMQKDYKEKNWSGLLQRTLAKVTKKLQRLETDAPNEKILKEELEARVEVLTKMDKNYIDLGPVYDCLLWHDGTSWKAVLDTTEEGDLDKCEVVGPYAETLKVSVLLAEDNFSYSVNVYDDGDILEIVVTVGAHGTHVASIAAANFPDNPARNGVAPGAQIVSITLSDNRIGTMETGTSLYRAMAAVMKNDIDVINMSYGEVSKWCKGRIWEYLEEMINKRGVTMMVSANNRGPALSTLGTPPTQNAVGVGAVVTPHMMEAEYSLREKSATVEYNWTSRGPGIDGRQGATICAPGAAITSVPPYMLQGSQLMSGTSMASPNAAGVAALLISAMKQNGIKGSPYMLKRALENSAVKFSSYDPFTHGQGLVQVERAWDWILSVKNEKENLLRFELKADANMRGIYLRELYETSSPQIKSIRVQPVFVNEKQVPHKLKTSYDQNFTLSCDASWVQIPTVLNMMYQERMISIKVDPTGLEENQAHFTQIEAFESGKPDKGPVFRIPVTVIKPQKLPTNTNMFTDKVVLRPGMSNRCFLVVPSGATWALIKLKSLDAVNPGQVSLHTVQLEPDASFLDNSTNKMPYLQPLGEMSCAIPVIPNRTLEICLNKWWTSFGEMQLAWSIQFFGLTPNMTNLYMASGEGLRRIDVCASLGPEEVNPSISLKQHVIVLKPSKSKISPGDSRDTIPEGRIVYAATLTYVLNLVKGGEAIIGTPLLHNYLYESEFCSQLWMLYDQNKQLIASGDAFPDRYAVKLEKGEYVILTQIRHEDRTLLEKVTQDLSLQVIMKLGSTINLDVYCFAAQGMIQGKKASAITLPAGHVKPYYIGHVPSDKLPKGAASGHYLQGTLTLTTDEQGKSAATFPFRYFLNELSSKKKAGDKDKGDKDGNGQAAKDALKDKDNGSSPKESPKEFNRDYTSHNGQSGKEKEKKTTDEEFEEAACDFCATHLVRTGGAAVDAMYQDLIKRNPQANQMILAKIHFLAKKDKEHEDKDEMSKREEVNKQIIGCAEQVLVNINPEKLLLSFGCRQDKSDLATCKQLEKQKQLVVDVLTKKGEALCNLLTLKQTQSPSSAPDDALRAKVDEVYTELQRWVDPLNDVKTASFIERYLNITDQPGKLIRLLMRIQEDKATIETENKLLEAYKKLNWQHCIKLSQRRRLNKFSPIYRPF</sequence>
<dbReference type="GO" id="GO:0008240">
    <property type="term" value="F:tripeptidyl-peptidase activity"/>
    <property type="evidence" value="ECO:0007669"/>
    <property type="project" value="UniProtKB-EC"/>
</dbReference>
<evidence type="ECO:0000256" key="3">
    <source>
        <dbReference type="ARBA" id="ARBA00012462"/>
    </source>
</evidence>
<keyword evidence="5" id="KW-0031">Aminopeptidase</keyword>
<evidence type="ECO:0000256" key="6">
    <source>
        <dbReference type="ARBA" id="ARBA00022670"/>
    </source>
</evidence>
<evidence type="ECO:0000256" key="4">
    <source>
        <dbReference type="ARBA" id="ARBA00020244"/>
    </source>
</evidence>
<dbReference type="EnsemblMetazoa" id="XM_022792256">
    <property type="protein sequence ID" value="XP_022647991"/>
    <property type="gene ID" value="LOC111244812"/>
</dbReference>
<evidence type="ECO:0000259" key="13">
    <source>
        <dbReference type="Pfam" id="PF12580"/>
    </source>
</evidence>
<dbReference type="Gene3D" id="6.10.250.3080">
    <property type="match status" value="1"/>
</dbReference>
<dbReference type="PANTHER" id="PTHR43806">
    <property type="entry name" value="PEPTIDASE S8"/>
    <property type="match status" value="1"/>
</dbReference>
<dbReference type="InterPro" id="IPR000209">
    <property type="entry name" value="Peptidase_S8/S53_dom"/>
</dbReference>
<reference evidence="16" key="1">
    <citation type="submission" date="2021-01" db="UniProtKB">
        <authorList>
            <consortium name="EnsemblMetazoa"/>
        </authorList>
    </citation>
    <scope>IDENTIFICATION</scope>
</reference>
<dbReference type="Gene3D" id="2.20.25.690">
    <property type="match status" value="1"/>
</dbReference>
<comment type="similarity">
    <text evidence="2 10">Belongs to the peptidase S8 family.</text>
</comment>
<name>A0A7M7J7M9_VARDE</name>
<evidence type="ECO:0000259" key="14">
    <source>
        <dbReference type="Pfam" id="PF21223"/>
    </source>
</evidence>
<evidence type="ECO:0000313" key="17">
    <source>
        <dbReference type="Proteomes" id="UP000594260"/>
    </source>
</evidence>
<evidence type="ECO:0000259" key="12">
    <source>
        <dbReference type="Pfam" id="PF00082"/>
    </source>
</evidence>
<dbReference type="InterPro" id="IPR015500">
    <property type="entry name" value="Peptidase_S8_subtilisin-rel"/>
</dbReference>
<evidence type="ECO:0000256" key="11">
    <source>
        <dbReference type="SAM" id="MobiDB-lite"/>
    </source>
</evidence>
<feature type="compositionally biased region" description="Basic and acidic residues" evidence="11">
    <location>
        <begin position="424"/>
        <end position="434"/>
    </location>
</feature>
<dbReference type="FunFam" id="3.40.50.200:FF:000003">
    <property type="entry name" value="Tripeptidyl peptidase 2"/>
    <property type="match status" value="1"/>
</dbReference>
<feature type="region of interest" description="Disordered" evidence="11">
    <location>
        <begin position="420"/>
        <end position="446"/>
    </location>
</feature>
<dbReference type="Gene3D" id="3.40.50.200">
    <property type="entry name" value="Peptidase S8/S53 domain"/>
    <property type="match status" value="1"/>
</dbReference>
<dbReference type="Pfam" id="PF12580">
    <property type="entry name" value="TPPII"/>
    <property type="match status" value="1"/>
</dbReference>
<dbReference type="Pfam" id="PF21316">
    <property type="entry name" value="TPPII_GBD"/>
    <property type="match status" value="1"/>
</dbReference>